<reference evidence="9" key="2">
    <citation type="journal article" date="2017" name="J. Anim. Genet.">
        <title>Multiple reference genome sequences of hot pepper reveal the massive evolution of plant disease resistance genes by retroduplication.</title>
        <authorList>
            <person name="Kim S."/>
            <person name="Park J."/>
            <person name="Yeom S.-I."/>
            <person name="Kim Y.-M."/>
            <person name="Seo E."/>
            <person name="Kim K.-T."/>
            <person name="Kim M.-S."/>
            <person name="Lee J.M."/>
            <person name="Cheong K."/>
            <person name="Shin H.-S."/>
            <person name="Kim S.-B."/>
            <person name="Han K."/>
            <person name="Lee J."/>
            <person name="Park M."/>
            <person name="Lee H.-A."/>
            <person name="Lee H.-Y."/>
            <person name="Lee Y."/>
            <person name="Oh S."/>
            <person name="Lee J.H."/>
            <person name="Choi E."/>
            <person name="Choi E."/>
            <person name="Lee S.E."/>
            <person name="Jeon J."/>
            <person name="Kim H."/>
            <person name="Choi G."/>
            <person name="Song H."/>
            <person name="Lee J."/>
            <person name="Lee S.-C."/>
            <person name="Kwon J.-K."/>
            <person name="Lee H.-Y."/>
            <person name="Koo N."/>
            <person name="Hong Y."/>
            <person name="Kim R.W."/>
            <person name="Kang W.-H."/>
            <person name="Huh J.H."/>
            <person name="Kang B.-C."/>
            <person name="Yang T.-J."/>
            <person name="Lee Y.-H."/>
            <person name="Bennetzen J.L."/>
            <person name="Choi D."/>
        </authorList>
    </citation>
    <scope>NUCLEOTIDE SEQUENCE [LARGE SCALE GENOMIC DNA]</scope>
    <source>
        <strain evidence="9">cv. PBC81</strain>
    </source>
</reference>
<evidence type="ECO:0000256" key="2">
    <source>
        <dbReference type="ARBA" id="ARBA00010875"/>
    </source>
</evidence>
<dbReference type="Pfam" id="PF02130">
    <property type="entry name" value="YbeY"/>
    <property type="match status" value="1"/>
</dbReference>
<dbReference type="PANTHER" id="PTHR46986">
    <property type="entry name" value="ENDORIBONUCLEASE YBEY, CHLOROPLASTIC"/>
    <property type="match status" value="1"/>
</dbReference>
<dbReference type="InterPro" id="IPR002036">
    <property type="entry name" value="YbeY"/>
</dbReference>
<name>A0A2G2VSM2_CAPBA</name>
<dbReference type="AlphaFoldDB" id="A0A2G2VSM2"/>
<dbReference type="InterPro" id="IPR020549">
    <property type="entry name" value="YbeY_CS"/>
</dbReference>
<dbReference type="SUPFAM" id="SSF55486">
    <property type="entry name" value="Metalloproteases ('zincins'), catalytic domain"/>
    <property type="match status" value="1"/>
</dbReference>
<evidence type="ECO:0000256" key="7">
    <source>
        <dbReference type="ARBA" id="ARBA00022833"/>
    </source>
</evidence>
<dbReference type="PROSITE" id="PS01306">
    <property type="entry name" value="UPF0054"/>
    <property type="match status" value="1"/>
</dbReference>
<organism evidence="8 9">
    <name type="scientific">Capsicum baccatum</name>
    <name type="common">Peruvian pepper</name>
    <dbReference type="NCBI Taxonomy" id="33114"/>
    <lineage>
        <taxon>Eukaryota</taxon>
        <taxon>Viridiplantae</taxon>
        <taxon>Streptophyta</taxon>
        <taxon>Embryophyta</taxon>
        <taxon>Tracheophyta</taxon>
        <taxon>Spermatophyta</taxon>
        <taxon>Magnoliopsida</taxon>
        <taxon>eudicotyledons</taxon>
        <taxon>Gunneridae</taxon>
        <taxon>Pentapetalae</taxon>
        <taxon>asterids</taxon>
        <taxon>lamiids</taxon>
        <taxon>Solanales</taxon>
        <taxon>Solanaceae</taxon>
        <taxon>Solanoideae</taxon>
        <taxon>Capsiceae</taxon>
        <taxon>Capsicum</taxon>
    </lineage>
</organism>
<proteinExistence type="inferred from homology"/>
<gene>
    <name evidence="8" type="ORF">CQW23_23666</name>
</gene>
<dbReference type="GO" id="GO:0004519">
    <property type="term" value="F:endonuclease activity"/>
    <property type="evidence" value="ECO:0007669"/>
    <property type="project" value="UniProtKB-KW"/>
</dbReference>
<dbReference type="EMBL" id="MLFT02000010">
    <property type="protein sequence ID" value="PHT35966.1"/>
    <property type="molecule type" value="Genomic_DNA"/>
</dbReference>
<dbReference type="STRING" id="33114.A0A2G2VSM2"/>
<keyword evidence="5" id="KW-0255">Endonuclease</keyword>
<dbReference type="OrthoDB" id="27226at2759"/>
<keyword evidence="7" id="KW-0862">Zinc</keyword>
<keyword evidence="6" id="KW-0378">Hydrolase</keyword>
<comment type="similarity">
    <text evidence="2">Belongs to the endoribonuclease YbeY family.</text>
</comment>
<protein>
    <submittedName>
        <fullName evidence="8">Uncharacterized protein</fullName>
    </submittedName>
</protein>
<evidence type="ECO:0000256" key="1">
    <source>
        <dbReference type="ARBA" id="ARBA00001947"/>
    </source>
</evidence>
<comment type="cofactor">
    <cofactor evidence="1">
        <name>Zn(2+)</name>
        <dbReference type="ChEBI" id="CHEBI:29105"/>
    </cofactor>
</comment>
<dbReference type="NCBIfam" id="TIGR00043">
    <property type="entry name" value="rRNA maturation RNase YbeY"/>
    <property type="match status" value="1"/>
</dbReference>
<evidence type="ECO:0000256" key="5">
    <source>
        <dbReference type="ARBA" id="ARBA00022759"/>
    </source>
</evidence>
<evidence type="ECO:0000256" key="4">
    <source>
        <dbReference type="ARBA" id="ARBA00022723"/>
    </source>
</evidence>
<keyword evidence="9" id="KW-1185">Reference proteome</keyword>
<evidence type="ECO:0000256" key="6">
    <source>
        <dbReference type="ARBA" id="ARBA00022801"/>
    </source>
</evidence>
<dbReference type="Gene3D" id="3.40.390.30">
    <property type="entry name" value="Metalloproteases ('zincins'), catalytic domain"/>
    <property type="match status" value="1"/>
</dbReference>
<dbReference type="PANTHER" id="PTHR46986:SF1">
    <property type="entry name" value="ENDORIBONUCLEASE YBEY, CHLOROPLASTIC"/>
    <property type="match status" value="1"/>
</dbReference>
<dbReference type="GO" id="GO:0046872">
    <property type="term" value="F:metal ion binding"/>
    <property type="evidence" value="ECO:0007669"/>
    <property type="project" value="UniProtKB-KW"/>
</dbReference>
<reference evidence="8 9" key="1">
    <citation type="journal article" date="2017" name="Genome Biol.">
        <title>New reference genome sequences of hot pepper reveal the massive evolution of plant disease-resistance genes by retroduplication.</title>
        <authorList>
            <person name="Kim S."/>
            <person name="Park J."/>
            <person name="Yeom S.I."/>
            <person name="Kim Y.M."/>
            <person name="Seo E."/>
            <person name="Kim K.T."/>
            <person name="Kim M.S."/>
            <person name="Lee J.M."/>
            <person name="Cheong K."/>
            <person name="Shin H.S."/>
            <person name="Kim S.B."/>
            <person name="Han K."/>
            <person name="Lee J."/>
            <person name="Park M."/>
            <person name="Lee H.A."/>
            <person name="Lee H.Y."/>
            <person name="Lee Y."/>
            <person name="Oh S."/>
            <person name="Lee J.H."/>
            <person name="Choi E."/>
            <person name="Choi E."/>
            <person name="Lee S.E."/>
            <person name="Jeon J."/>
            <person name="Kim H."/>
            <person name="Choi G."/>
            <person name="Song H."/>
            <person name="Lee J."/>
            <person name="Lee S.C."/>
            <person name="Kwon J.K."/>
            <person name="Lee H.Y."/>
            <person name="Koo N."/>
            <person name="Hong Y."/>
            <person name="Kim R.W."/>
            <person name="Kang W.H."/>
            <person name="Huh J.H."/>
            <person name="Kang B.C."/>
            <person name="Yang T.J."/>
            <person name="Lee Y.H."/>
            <person name="Bennetzen J.L."/>
            <person name="Choi D."/>
        </authorList>
    </citation>
    <scope>NUCLEOTIDE SEQUENCE [LARGE SCALE GENOMIC DNA]</scope>
    <source>
        <strain evidence="9">cv. PBC81</strain>
    </source>
</reference>
<keyword evidence="4" id="KW-0479">Metal-binding</keyword>
<evidence type="ECO:0000313" key="8">
    <source>
        <dbReference type="EMBL" id="PHT35966.1"/>
    </source>
</evidence>
<dbReference type="GO" id="GO:0004222">
    <property type="term" value="F:metalloendopeptidase activity"/>
    <property type="evidence" value="ECO:0007669"/>
    <property type="project" value="InterPro"/>
</dbReference>
<dbReference type="InterPro" id="IPR023091">
    <property type="entry name" value="MetalPrtase_cat_dom_sf_prd"/>
</dbReference>
<evidence type="ECO:0000256" key="3">
    <source>
        <dbReference type="ARBA" id="ARBA00022722"/>
    </source>
</evidence>
<dbReference type="Proteomes" id="UP000224567">
    <property type="component" value="Unassembled WGS sequence"/>
</dbReference>
<evidence type="ECO:0000313" key="9">
    <source>
        <dbReference type="Proteomes" id="UP000224567"/>
    </source>
</evidence>
<dbReference type="GO" id="GO:0006364">
    <property type="term" value="P:rRNA processing"/>
    <property type="evidence" value="ECO:0007669"/>
    <property type="project" value="InterPro"/>
</dbReference>
<keyword evidence="3" id="KW-0540">Nuclease</keyword>
<comment type="caution">
    <text evidence="8">The sequence shown here is derived from an EMBL/GenBank/DDBJ whole genome shotgun (WGS) entry which is preliminary data.</text>
</comment>
<sequence>MRDKTINDIGRFDSVESAVLLCNDEFIRKLNKNWRDEDIPTDSLKYLNIYLNLSFQLQAEERNHSLLDEMPILPVHGLLHLLGFDHEFSDEAEAEMEKKEELLLKSLG</sequence>
<accession>A0A2G2VSM2</accession>